<dbReference type="InterPro" id="IPR024752">
    <property type="entry name" value="Myb/SANT-like_dom"/>
</dbReference>
<reference evidence="3 4" key="1">
    <citation type="submission" date="2024-01" db="EMBL/GenBank/DDBJ databases">
        <authorList>
            <person name="Allen C."/>
            <person name="Tagirdzhanova G."/>
        </authorList>
    </citation>
    <scope>NUCLEOTIDE SEQUENCE [LARGE SCALE GENOMIC DNA]</scope>
    <source>
        <strain evidence="3 4">CBS 573.63</strain>
    </source>
</reference>
<protein>
    <recommendedName>
        <fullName evidence="2">Myb/SANT-like domain-containing protein</fullName>
    </recommendedName>
</protein>
<sequence>MFNSTQRKLYQAVWVKVAARMNKVYSTDRYTPTIISNKFDTERKRFRLWQSFSQEPGVSYDKEYKHFQVDGNKRWDNLGVKYGGNRPRSIQWLLYKPLGDLAVYKEVFFRDLLPPKENSADSTHDTTQDCSFQQAASAASNTGNPLLSRERDRLTKRTEQTPVQIAADAYEKSPEPLAARPSSTPAEILRCRSANSQKRPDFLQAANNFKNATKTHSTGKKSSLELIRFAVKDFISNFTEGLPLSSAAKCIDQLEKLENAVMWNAVNDDEVKAEFVKCWTEK</sequence>
<evidence type="ECO:0000256" key="1">
    <source>
        <dbReference type="SAM" id="MobiDB-lite"/>
    </source>
</evidence>
<comment type="caution">
    <text evidence="3">The sequence shown here is derived from an EMBL/GenBank/DDBJ whole genome shotgun (WGS) entry which is preliminary data.</text>
</comment>
<proteinExistence type="predicted"/>
<feature type="compositionally biased region" description="Basic and acidic residues" evidence="1">
    <location>
        <begin position="148"/>
        <end position="158"/>
    </location>
</feature>
<gene>
    <name evidence="3" type="ORF">SEPCBS57363_006142</name>
</gene>
<evidence type="ECO:0000259" key="2">
    <source>
        <dbReference type="Pfam" id="PF12776"/>
    </source>
</evidence>
<dbReference type="Pfam" id="PF12776">
    <property type="entry name" value="Myb_DNA-bind_3"/>
    <property type="match status" value="1"/>
</dbReference>
<feature type="compositionally biased region" description="Basic and acidic residues" evidence="1">
    <location>
        <begin position="118"/>
        <end position="127"/>
    </location>
</feature>
<evidence type="ECO:0000313" key="4">
    <source>
        <dbReference type="Proteomes" id="UP001642501"/>
    </source>
</evidence>
<feature type="region of interest" description="Disordered" evidence="1">
    <location>
        <begin position="118"/>
        <end position="158"/>
    </location>
</feature>
<feature type="domain" description="Myb/SANT-like" evidence="2">
    <location>
        <begin position="7"/>
        <end position="77"/>
    </location>
</feature>
<keyword evidence="4" id="KW-1185">Reference proteome</keyword>
<organism evidence="3 4">
    <name type="scientific">Sporothrix epigloea</name>
    <dbReference type="NCBI Taxonomy" id="1892477"/>
    <lineage>
        <taxon>Eukaryota</taxon>
        <taxon>Fungi</taxon>
        <taxon>Dikarya</taxon>
        <taxon>Ascomycota</taxon>
        <taxon>Pezizomycotina</taxon>
        <taxon>Sordariomycetes</taxon>
        <taxon>Sordariomycetidae</taxon>
        <taxon>Ophiostomatales</taxon>
        <taxon>Ophiostomataceae</taxon>
        <taxon>Sporothrix</taxon>
    </lineage>
</organism>
<accession>A0ABP0E1Q9</accession>
<evidence type="ECO:0000313" key="3">
    <source>
        <dbReference type="EMBL" id="CAK7274399.1"/>
    </source>
</evidence>
<dbReference type="Proteomes" id="UP001642501">
    <property type="component" value="Unassembled WGS sequence"/>
</dbReference>
<name>A0ABP0E1Q9_9PEZI</name>
<dbReference type="EMBL" id="CAWUOM010000166">
    <property type="protein sequence ID" value="CAK7274399.1"/>
    <property type="molecule type" value="Genomic_DNA"/>
</dbReference>
<feature type="compositionally biased region" description="Polar residues" evidence="1">
    <location>
        <begin position="128"/>
        <end position="145"/>
    </location>
</feature>